<dbReference type="GO" id="GO:0004821">
    <property type="term" value="F:histidine-tRNA ligase activity"/>
    <property type="evidence" value="ECO:0007669"/>
    <property type="project" value="UniProtKB-EC"/>
</dbReference>
<evidence type="ECO:0000256" key="6">
    <source>
        <dbReference type="ARBA" id="ARBA00047639"/>
    </source>
</evidence>
<dbReference type="SUPFAM" id="SSF52954">
    <property type="entry name" value="Class II aaRS ABD-related"/>
    <property type="match status" value="1"/>
</dbReference>
<keyword evidence="2 7" id="KW-0963">Cytoplasm</keyword>
<comment type="catalytic activity">
    <reaction evidence="6 7">
        <text>tRNA(His) + L-histidine + ATP = L-histidyl-tRNA(His) + AMP + diphosphate + H(+)</text>
        <dbReference type="Rhea" id="RHEA:17313"/>
        <dbReference type="Rhea" id="RHEA-COMP:9665"/>
        <dbReference type="Rhea" id="RHEA-COMP:9689"/>
        <dbReference type="ChEBI" id="CHEBI:15378"/>
        <dbReference type="ChEBI" id="CHEBI:30616"/>
        <dbReference type="ChEBI" id="CHEBI:33019"/>
        <dbReference type="ChEBI" id="CHEBI:57595"/>
        <dbReference type="ChEBI" id="CHEBI:78442"/>
        <dbReference type="ChEBI" id="CHEBI:78527"/>
        <dbReference type="ChEBI" id="CHEBI:456215"/>
        <dbReference type="EC" id="6.1.1.21"/>
    </reaction>
</comment>
<feature type="domain" description="Aminoacyl-transfer RNA synthetases class-II family profile" evidence="8">
    <location>
        <begin position="22"/>
        <end position="313"/>
    </location>
</feature>
<evidence type="ECO:0000256" key="3">
    <source>
        <dbReference type="ARBA" id="ARBA00022741"/>
    </source>
</evidence>
<keyword evidence="5 7" id="KW-0030">Aminoacyl-tRNA synthetase</keyword>
<keyword evidence="10" id="KW-1185">Reference proteome</keyword>
<evidence type="ECO:0000313" key="9">
    <source>
        <dbReference type="EMBL" id="MDQ0567867.1"/>
    </source>
</evidence>
<evidence type="ECO:0000256" key="7">
    <source>
        <dbReference type="HAMAP-Rule" id="MF_00127"/>
    </source>
</evidence>
<proteinExistence type="inferred from homology"/>
<name>A0ABU0NFG1_9MOLU</name>
<comment type="caution">
    <text evidence="9">The sequence shown here is derived from an EMBL/GenBank/DDBJ whole genome shotgun (WGS) entry which is preliminary data.</text>
</comment>
<dbReference type="EC" id="6.1.1.21" evidence="7"/>
<dbReference type="PROSITE" id="PS50862">
    <property type="entry name" value="AA_TRNA_LIGASE_II"/>
    <property type="match status" value="1"/>
</dbReference>
<dbReference type="PANTHER" id="PTHR43707">
    <property type="entry name" value="HISTIDYL-TRNA SYNTHETASE"/>
    <property type="match status" value="1"/>
</dbReference>
<gene>
    <name evidence="7" type="primary">hisS</name>
    <name evidence="9" type="ORF">J2Z63_000513</name>
</gene>
<dbReference type="InterPro" id="IPR004516">
    <property type="entry name" value="HisRS/HisZ"/>
</dbReference>
<dbReference type="CDD" id="cd00773">
    <property type="entry name" value="HisRS-like_core"/>
    <property type="match status" value="1"/>
</dbReference>
<protein>
    <recommendedName>
        <fullName evidence="7">Histidine--tRNA ligase</fullName>
        <ecNumber evidence="7">6.1.1.21</ecNumber>
    </recommendedName>
    <alternativeName>
        <fullName evidence="7">Histidyl-tRNA synthetase</fullName>
        <shortName evidence="7">HisRS</shortName>
    </alternativeName>
</protein>
<comment type="similarity">
    <text evidence="1 7">Belongs to the class-II aminoacyl-tRNA synthetase family.</text>
</comment>
<dbReference type="InterPro" id="IPR006195">
    <property type="entry name" value="aa-tRNA-synth_II"/>
</dbReference>
<dbReference type="InterPro" id="IPR015807">
    <property type="entry name" value="His-tRNA-ligase"/>
</dbReference>
<dbReference type="Pfam" id="PF03129">
    <property type="entry name" value="HGTP_anticodon"/>
    <property type="match status" value="1"/>
</dbReference>
<keyword evidence="7 9" id="KW-0436">Ligase</keyword>
<dbReference type="PANTHER" id="PTHR43707:SF1">
    <property type="entry name" value="HISTIDINE--TRNA LIGASE, MITOCHONDRIAL-RELATED"/>
    <property type="match status" value="1"/>
</dbReference>
<comment type="subunit">
    <text evidence="7">Homodimer.</text>
</comment>
<accession>A0ABU0NFG1</accession>
<dbReference type="Proteomes" id="UP001236620">
    <property type="component" value="Unassembled WGS sequence"/>
</dbReference>
<evidence type="ECO:0000256" key="4">
    <source>
        <dbReference type="ARBA" id="ARBA00022840"/>
    </source>
</evidence>
<dbReference type="SUPFAM" id="SSF55681">
    <property type="entry name" value="Class II aaRS and biotin synthetases"/>
    <property type="match status" value="1"/>
</dbReference>
<dbReference type="NCBIfam" id="TIGR00442">
    <property type="entry name" value="hisS"/>
    <property type="match status" value="1"/>
</dbReference>
<dbReference type="Pfam" id="PF13393">
    <property type="entry name" value="tRNA-synt_His"/>
    <property type="match status" value="1"/>
</dbReference>
<keyword evidence="4 7" id="KW-0067">ATP-binding</keyword>
<dbReference type="InterPro" id="IPR045864">
    <property type="entry name" value="aa-tRNA-synth_II/BPL/LPL"/>
</dbReference>
<dbReference type="Gene3D" id="3.30.930.10">
    <property type="entry name" value="Bira Bifunctional Protein, Domain 2"/>
    <property type="match status" value="1"/>
</dbReference>
<keyword evidence="7" id="KW-0648">Protein biosynthesis</keyword>
<evidence type="ECO:0000256" key="1">
    <source>
        <dbReference type="ARBA" id="ARBA00008226"/>
    </source>
</evidence>
<dbReference type="RefSeq" id="WP_307444914.1">
    <property type="nucleotide sequence ID" value="NZ_JAUSWP010000004.1"/>
</dbReference>
<dbReference type="Gene3D" id="3.40.50.800">
    <property type="entry name" value="Anticodon-binding domain"/>
    <property type="match status" value="1"/>
</dbReference>
<dbReference type="InterPro" id="IPR041715">
    <property type="entry name" value="HisRS-like_core"/>
</dbReference>
<evidence type="ECO:0000313" key="10">
    <source>
        <dbReference type="Proteomes" id="UP001236620"/>
    </source>
</evidence>
<reference evidence="9" key="1">
    <citation type="submission" date="2023-07" db="EMBL/GenBank/DDBJ databases">
        <title>Genomic Encyclopedia of Type Strains, Phase IV (KMG-IV): sequencing the most valuable type-strain genomes for metagenomic binning, comparative biology and taxonomic classification.</title>
        <authorList>
            <person name="Goeker M."/>
        </authorList>
    </citation>
    <scope>NUCLEOTIDE SEQUENCE [LARGE SCALE GENOMIC DNA]</scope>
    <source>
        <strain evidence="9">DSM 22019</strain>
    </source>
</reference>
<evidence type="ECO:0000256" key="5">
    <source>
        <dbReference type="ARBA" id="ARBA00023146"/>
    </source>
</evidence>
<dbReference type="InterPro" id="IPR036621">
    <property type="entry name" value="Anticodon-bd_dom_sf"/>
</dbReference>
<organism evidence="9 10">
    <name type="scientific">Mycoplasma yeatsii</name>
    <dbReference type="NCBI Taxonomy" id="51365"/>
    <lineage>
        <taxon>Bacteria</taxon>
        <taxon>Bacillati</taxon>
        <taxon>Mycoplasmatota</taxon>
        <taxon>Mollicutes</taxon>
        <taxon>Mycoplasmataceae</taxon>
        <taxon>Mycoplasma</taxon>
    </lineage>
</organism>
<dbReference type="HAMAP" id="MF_00127">
    <property type="entry name" value="His_tRNA_synth"/>
    <property type="match status" value="1"/>
</dbReference>
<keyword evidence="3 7" id="KW-0547">Nucleotide-binding</keyword>
<evidence type="ECO:0000259" key="8">
    <source>
        <dbReference type="PROSITE" id="PS50862"/>
    </source>
</evidence>
<dbReference type="EMBL" id="JAUSWP010000004">
    <property type="protein sequence ID" value="MDQ0567867.1"/>
    <property type="molecule type" value="Genomic_DNA"/>
</dbReference>
<dbReference type="PIRSF" id="PIRSF001549">
    <property type="entry name" value="His-tRNA_synth"/>
    <property type="match status" value="1"/>
</dbReference>
<sequence>MIQKPRGTQDIFLKEAKKWRVLENKLREILNCYNYSEIRTPIFESKELFVRSVGETSDIVSKEMYEFTDKKQREFVLKPEGTAPTVRALIENKLYNQENLPFKTYYISPMFRYERPQTGRNRQFHQLGIESFGSDDIQQDVEVLSIAYDIISKLQLADKVEIVVNYLLTGKERQAYIVELKKYLQQFDLCNDCQTRINKNTLRVLDCKIDSFKFNNVVKMKDFLSDDQKQRFDLTIKTLEQLNIKTIIDDKLVRGLDYYTGFIFEIKYVNKGLGNQQTLIAGGRYNNLVSEIGNIDIPACGFGMGLERILITLDENNIDIDNIDDSLDLYTICLNDDAILLNQQILKLARSNNLKCDTNNMHKSLKSAFKQADKFNSKNVIVLGSKEAETNSFVVKNKQTNDQVSYNLEKWINEMKK</sequence>
<dbReference type="InterPro" id="IPR004154">
    <property type="entry name" value="Anticodon-bd"/>
</dbReference>
<comment type="subcellular location">
    <subcellularLocation>
        <location evidence="7">Cytoplasm</location>
    </subcellularLocation>
</comment>
<evidence type="ECO:0000256" key="2">
    <source>
        <dbReference type="ARBA" id="ARBA00022490"/>
    </source>
</evidence>